<dbReference type="Proteomes" id="UP000190625">
    <property type="component" value="Unassembled WGS sequence"/>
</dbReference>
<dbReference type="NCBIfam" id="TIGR00928">
    <property type="entry name" value="purB"/>
    <property type="match status" value="1"/>
</dbReference>
<dbReference type="UniPathway" id="UPA00075">
    <property type="reaction ID" value="UER00336"/>
</dbReference>
<evidence type="ECO:0000256" key="10">
    <source>
        <dbReference type="ARBA" id="ARBA00030717"/>
    </source>
</evidence>
<evidence type="ECO:0000256" key="7">
    <source>
        <dbReference type="ARBA" id="ARBA00022755"/>
    </source>
</evidence>
<dbReference type="Gene3D" id="1.20.200.10">
    <property type="entry name" value="Fumarase/aspartase (Central domain)"/>
    <property type="match status" value="1"/>
</dbReference>
<dbReference type="GO" id="GO:0005829">
    <property type="term" value="C:cytosol"/>
    <property type="evidence" value="ECO:0007669"/>
    <property type="project" value="TreeGrafter"/>
</dbReference>
<dbReference type="UniPathway" id="UPA00074">
    <property type="reaction ID" value="UER00132"/>
</dbReference>
<dbReference type="PROSITE" id="PS00163">
    <property type="entry name" value="FUMARATE_LYASES"/>
    <property type="match status" value="1"/>
</dbReference>
<dbReference type="SUPFAM" id="SSF48557">
    <property type="entry name" value="L-aspartase-like"/>
    <property type="match status" value="1"/>
</dbReference>
<dbReference type="GO" id="GO:0008652">
    <property type="term" value="P:amino acid biosynthetic process"/>
    <property type="evidence" value="ECO:0007669"/>
    <property type="project" value="UniProtKB-KW"/>
</dbReference>
<dbReference type="InterPro" id="IPR022761">
    <property type="entry name" value="Fumarate_lyase_N"/>
</dbReference>
<dbReference type="Pfam" id="PF10397">
    <property type="entry name" value="ADSL_C"/>
    <property type="match status" value="1"/>
</dbReference>
<sequence length="431" mass="49418">MIDRYTLPAMKKIWSEENKFAKWLEIEVAVCEALGELGDIPQEDVDKIKENSTFTVDRIKEIEKETRHDILAFLTAVAESLGSESKYIHLGLTSSDIKDTARSLQLKESAEIILERLEKVTKLLGEKAVEYKKVVMVGRTHGIHAEPITFGLKLANWYAEMERNIERFKAAKDRISYGKISGAVGTFANISPKVEEMTCEALGLTPAPISSQILQRDRHAEYISVLAVIAGSLDKFATEIRNLQRTDILEVEESFKKGQKGSSAMPHKKNPITCERISGLSRVVRSNTISAYENQPLWHERDLTHSSVERIIFPDSNILIDYMLAKFETVIEKLRVLEDNMLRNLEQTNGLIFSQKVMLELVDKGLLRDDAYGLVQRNALKAWEDEKPFKDYLLEDEEVLKHLNEEEINKIFDYDYHLRNIDAIYKRLNLE</sequence>
<comment type="pathway">
    <text evidence="1 13">Purine metabolism; IMP biosynthesis via de novo pathway; 5-amino-1-(5-phospho-D-ribosyl)imidazole-4-carboxamide from 5-amino-1-(5-phospho-D-ribosyl)imidazole-4-carboxylate: step 2/2.</text>
</comment>
<dbReference type="FunFam" id="1.10.40.30:FF:000007">
    <property type="entry name" value="Adenylosuccinate lyase"/>
    <property type="match status" value="1"/>
</dbReference>
<keyword evidence="6" id="KW-0028">Amino-acid biosynthesis</keyword>
<dbReference type="FunFam" id="1.10.275.10:FF:000006">
    <property type="entry name" value="Adenylosuccinate lyase"/>
    <property type="match status" value="1"/>
</dbReference>
<dbReference type="FunFam" id="1.20.200.10:FF:000008">
    <property type="entry name" value="Adenylosuccinate lyase"/>
    <property type="match status" value="1"/>
</dbReference>
<dbReference type="GO" id="GO:0006189">
    <property type="term" value="P:'de novo' IMP biosynthetic process"/>
    <property type="evidence" value="ECO:0007669"/>
    <property type="project" value="UniProtKB-UniPathway"/>
</dbReference>
<comment type="catalytic activity">
    <reaction evidence="9">
        <text>(2S)-2-[5-amino-1-(5-phospho-beta-D-ribosyl)imidazole-4-carboxamido]succinate = 5-amino-1-(5-phospho-beta-D-ribosyl)imidazole-4-carboxamide + fumarate</text>
        <dbReference type="Rhea" id="RHEA:23920"/>
        <dbReference type="ChEBI" id="CHEBI:29806"/>
        <dbReference type="ChEBI" id="CHEBI:58443"/>
        <dbReference type="ChEBI" id="CHEBI:58475"/>
        <dbReference type="EC" id="4.3.2.2"/>
    </reaction>
    <physiologicalReaction direction="left-to-right" evidence="9">
        <dbReference type="Rhea" id="RHEA:23921"/>
    </physiologicalReaction>
</comment>
<dbReference type="InterPro" id="IPR000362">
    <property type="entry name" value="Fumarate_lyase_fam"/>
</dbReference>
<feature type="domain" description="Adenylosuccinate lyase C-terminal" evidence="14">
    <location>
        <begin position="349"/>
        <end position="429"/>
    </location>
</feature>
<organism evidence="15 16">
    <name type="scientific">Selenihalanaerobacter shriftii</name>
    <dbReference type="NCBI Taxonomy" id="142842"/>
    <lineage>
        <taxon>Bacteria</taxon>
        <taxon>Bacillati</taxon>
        <taxon>Bacillota</taxon>
        <taxon>Clostridia</taxon>
        <taxon>Halanaerobiales</taxon>
        <taxon>Halobacteroidaceae</taxon>
        <taxon>Selenihalanaerobacter</taxon>
    </lineage>
</organism>
<keyword evidence="16" id="KW-1185">Reference proteome</keyword>
<evidence type="ECO:0000256" key="8">
    <source>
        <dbReference type="ARBA" id="ARBA00023239"/>
    </source>
</evidence>
<protein>
    <recommendedName>
        <fullName evidence="5 12">Adenylosuccinate lyase</fullName>
        <shortName evidence="13">ASL</shortName>
        <ecNumber evidence="4 12">4.3.2.2</ecNumber>
    </recommendedName>
    <alternativeName>
        <fullName evidence="10 13">Adenylosuccinase</fullName>
    </alternativeName>
</protein>
<evidence type="ECO:0000256" key="5">
    <source>
        <dbReference type="ARBA" id="ARBA00017058"/>
    </source>
</evidence>
<dbReference type="RefSeq" id="WP_078810325.1">
    <property type="nucleotide sequence ID" value="NZ_FUWM01000015.1"/>
</dbReference>
<dbReference type="Gene3D" id="1.10.40.30">
    <property type="entry name" value="Fumarase/aspartase (C-terminal domain)"/>
    <property type="match status" value="1"/>
</dbReference>
<evidence type="ECO:0000256" key="11">
    <source>
        <dbReference type="ARBA" id="ARBA00049115"/>
    </source>
</evidence>
<evidence type="ECO:0000256" key="3">
    <source>
        <dbReference type="ARBA" id="ARBA00008273"/>
    </source>
</evidence>
<dbReference type="GO" id="GO:0004018">
    <property type="term" value="F:N6-(1,2-dicarboxyethyl)AMP AMP-lyase (fumarate-forming) activity"/>
    <property type="evidence" value="ECO:0007669"/>
    <property type="project" value="UniProtKB-UniRule"/>
</dbReference>
<comment type="catalytic activity">
    <reaction evidence="11">
        <text>N(6)-(1,2-dicarboxyethyl)-AMP = fumarate + AMP</text>
        <dbReference type="Rhea" id="RHEA:16853"/>
        <dbReference type="ChEBI" id="CHEBI:29806"/>
        <dbReference type="ChEBI" id="CHEBI:57567"/>
        <dbReference type="ChEBI" id="CHEBI:456215"/>
        <dbReference type="EC" id="4.3.2.2"/>
    </reaction>
    <physiologicalReaction direction="left-to-right" evidence="11">
        <dbReference type="Rhea" id="RHEA:16854"/>
    </physiologicalReaction>
</comment>
<dbReference type="SMART" id="SM00998">
    <property type="entry name" value="ADSL_C"/>
    <property type="match status" value="1"/>
</dbReference>
<evidence type="ECO:0000256" key="12">
    <source>
        <dbReference type="NCBIfam" id="TIGR00928"/>
    </source>
</evidence>
<evidence type="ECO:0000313" key="16">
    <source>
        <dbReference type="Proteomes" id="UP000190625"/>
    </source>
</evidence>
<dbReference type="CDD" id="cd01360">
    <property type="entry name" value="Adenylsuccinate_lyase_1"/>
    <property type="match status" value="1"/>
</dbReference>
<dbReference type="InterPro" id="IPR019468">
    <property type="entry name" value="AdenyloSucc_lyase_C"/>
</dbReference>
<comment type="similarity">
    <text evidence="3 13">Belongs to the lyase 1 family. Adenylosuccinate lyase subfamily.</text>
</comment>
<dbReference type="PRINTS" id="PR00149">
    <property type="entry name" value="FUMRATELYASE"/>
</dbReference>
<keyword evidence="8 13" id="KW-0456">Lyase</keyword>
<dbReference type="Gene3D" id="1.10.275.10">
    <property type="entry name" value="Fumarase/aspartase (N-terminal domain)"/>
    <property type="match status" value="1"/>
</dbReference>
<dbReference type="GO" id="GO:0070626">
    <property type="term" value="F:(S)-2-(5-amino-1-(5-phospho-D-ribosyl)imidazole-4-carboxamido) succinate lyase (fumarate-forming) activity"/>
    <property type="evidence" value="ECO:0007669"/>
    <property type="project" value="TreeGrafter"/>
</dbReference>
<dbReference type="InterPro" id="IPR020557">
    <property type="entry name" value="Fumarate_lyase_CS"/>
</dbReference>
<dbReference type="GO" id="GO:0044208">
    <property type="term" value="P:'de novo' AMP biosynthetic process"/>
    <property type="evidence" value="ECO:0007669"/>
    <property type="project" value="UniProtKB-UniPathway"/>
</dbReference>
<reference evidence="16" key="1">
    <citation type="submission" date="2017-02" db="EMBL/GenBank/DDBJ databases">
        <authorList>
            <person name="Varghese N."/>
            <person name="Submissions S."/>
        </authorList>
    </citation>
    <scope>NUCLEOTIDE SEQUENCE [LARGE SCALE GENOMIC DNA]</scope>
    <source>
        <strain evidence="16">ATCC BAA-73</strain>
    </source>
</reference>
<proteinExistence type="inferred from homology"/>
<dbReference type="EMBL" id="FUWM01000015">
    <property type="protein sequence ID" value="SJZ80975.1"/>
    <property type="molecule type" value="Genomic_DNA"/>
</dbReference>
<evidence type="ECO:0000313" key="15">
    <source>
        <dbReference type="EMBL" id="SJZ80975.1"/>
    </source>
</evidence>
<comment type="pathway">
    <text evidence="2 13">Purine metabolism; AMP biosynthesis via de novo pathway; AMP from IMP: step 2/2.</text>
</comment>
<dbReference type="InterPro" id="IPR024083">
    <property type="entry name" value="Fumarase/histidase_N"/>
</dbReference>
<accession>A0A1T4NPE7</accession>
<dbReference type="Pfam" id="PF00206">
    <property type="entry name" value="Lyase_1"/>
    <property type="match status" value="1"/>
</dbReference>
<dbReference type="OrthoDB" id="9768878at2"/>
<evidence type="ECO:0000256" key="9">
    <source>
        <dbReference type="ARBA" id="ARBA00024477"/>
    </source>
</evidence>
<dbReference type="EC" id="4.3.2.2" evidence="4 12"/>
<dbReference type="AlphaFoldDB" id="A0A1T4NPE7"/>
<gene>
    <name evidence="15" type="ORF">SAMN02745118_01877</name>
</gene>
<dbReference type="PANTHER" id="PTHR43172:SF1">
    <property type="entry name" value="ADENYLOSUCCINATE LYASE"/>
    <property type="match status" value="1"/>
</dbReference>
<name>A0A1T4NPE7_9FIRM</name>
<evidence type="ECO:0000256" key="6">
    <source>
        <dbReference type="ARBA" id="ARBA00022605"/>
    </source>
</evidence>
<evidence type="ECO:0000256" key="13">
    <source>
        <dbReference type="RuleBase" id="RU361172"/>
    </source>
</evidence>
<dbReference type="PANTHER" id="PTHR43172">
    <property type="entry name" value="ADENYLOSUCCINATE LYASE"/>
    <property type="match status" value="1"/>
</dbReference>
<dbReference type="InterPro" id="IPR004769">
    <property type="entry name" value="Pur_lyase"/>
</dbReference>
<evidence type="ECO:0000256" key="2">
    <source>
        <dbReference type="ARBA" id="ARBA00004734"/>
    </source>
</evidence>
<keyword evidence="7 13" id="KW-0658">Purine biosynthesis</keyword>
<evidence type="ECO:0000256" key="4">
    <source>
        <dbReference type="ARBA" id="ARBA00012339"/>
    </source>
</evidence>
<dbReference type="PRINTS" id="PR00145">
    <property type="entry name" value="ARGSUCLYASE"/>
</dbReference>
<dbReference type="STRING" id="142842.SAMN02745118_01877"/>
<evidence type="ECO:0000259" key="14">
    <source>
        <dbReference type="SMART" id="SM00998"/>
    </source>
</evidence>
<dbReference type="InterPro" id="IPR008948">
    <property type="entry name" value="L-Aspartase-like"/>
</dbReference>
<evidence type="ECO:0000256" key="1">
    <source>
        <dbReference type="ARBA" id="ARBA00004706"/>
    </source>
</evidence>